<sequence>MLVYMFTHVIFSFLSSLTTIYGFCIQDYYTVTGVVSIEYMSVEPIPVLFLTIERCISLKFPARNLRRLQNILFIFGILLMVVLASLGSAFAYFFYLVRQIKTLHIGNNIVMVTLTLEIFLIILPAYSSLLYNLITGKTTASFLAHMSQCFA</sequence>
<keyword evidence="1" id="KW-1133">Transmembrane helix</keyword>
<protein>
    <submittedName>
        <fullName evidence="3">Uncharacterized protein</fullName>
    </submittedName>
</protein>
<feature type="transmembrane region" description="Helical" evidence="1">
    <location>
        <begin position="71"/>
        <end position="97"/>
    </location>
</feature>
<dbReference type="Proteomes" id="UP000887574">
    <property type="component" value="Unplaced"/>
</dbReference>
<evidence type="ECO:0000256" key="1">
    <source>
        <dbReference type="SAM" id="Phobius"/>
    </source>
</evidence>
<reference evidence="3" key="1">
    <citation type="submission" date="2022-11" db="UniProtKB">
        <authorList>
            <consortium name="WormBaseParasite"/>
        </authorList>
    </citation>
    <scope>IDENTIFICATION</scope>
</reference>
<accession>A0A915DQU6</accession>
<keyword evidence="2" id="KW-1185">Reference proteome</keyword>
<keyword evidence="1" id="KW-0472">Membrane</keyword>
<dbReference type="AlphaFoldDB" id="A0A915DQU6"/>
<feature type="transmembrane region" description="Helical" evidence="1">
    <location>
        <begin position="109"/>
        <end position="134"/>
    </location>
</feature>
<name>A0A915DQU6_9BILA</name>
<dbReference type="WBParaSite" id="jg21953">
    <property type="protein sequence ID" value="jg21953"/>
    <property type="gene ID" value="jg21953"/>
</dbReference>
<proteinExistence type="predicted"/>
<evidence type="ECO:0000313" key="3">
    <source>
        <dbReference type="WBParaSite" id="jg21953"/>
    </source>
</evidence>
<evidence type="ECO:0000313" key="2">
    <source>
        <dbReference type="Proteomes" id="UP000887574"/>
    </source>
</evidence>
<keyword evidence="1" id="KW-0812">Transmembrane</keyword>
<organism evidence="2 3">
    <name type="scientific">Ditylenchus dipsaci</name>
    <dbReference type="NCBI Taxonomy" id="166011"/>
    <lineage>
        <taxon>Eukaryota</taxon>
        <taxon>Metazoa</taxon>
        <taxon>Ecdysozoa</taxon>
        <taxon>Nematoda</taxon>
        <taxon>Chromadorea</taxon>
        <taxon>Rhabditida</taxon>
        <taxon>Tylenchina</taxon>
        <taxon>Tylenchomorpha</taxon>
        <taxon>Sphaerularioidea</taxon>
        <taxon>Anguinidae</taxon>
        <taxon>Anguininae</taxon>
        <taxon>Ditylenchus</taxon>
    </lineage>
</organism>